<comment type="caution">
    <text evidence="8">The sequence shown here is derived from an EMBL/GenBank/DDBJ whole genome shotgun (WGS) entry which is preliminary data.</text>
</comment>
<dbReference type="InterPro" id="IPR015421">
    <property type="entry name" value="PyrdxlP-dep_Trfase_major"/>
</dbReference>
<evidence type="ECO:0000256" key="2">
    <source>
        <dbReference type="ARBA" id="ARBA00010671"/>
    </source>
</evidence>
<dbReference type="InterPro" id="IPR008286">
    <property type="entry name" value="Prn/Lys/Arg_de-COase_C"/>
</dbReference>
<dbReference type="SUPFAM" id="SSF53383">
    <property type="entry name" value="PLP-dependent transferases"/>
    <property type="match status" value="1"/>
</dbReference>
<organism evidence="8 9">
    <name type="scientific">Clostridium neuense</name>
    <dbReference type="NCBI Taxonomy" id="1728934"/>
    <lineage>
        <taxon>Bacteria</taxon>
        <taxon>Bacillati</taxon>
        <taxon>Bacillota</taxon>
        <taxon>Clostridia</taxon>
        <taxon>Eubacteriales</taxon>
        <taxon>Clostridiaceae</taxon>
        <taxon>Clostridium</taxon>
    </lineage>
</organism>
<sequence length="475" mass="53994">MSKLPLIDGIMKYISEKNSLFCMPGHKQGKGFLCTDEGKKFYDNLIKFDLTEVDGLDNLHHAEGIIKEAEERLSSFYGTKKSYFLVNGSTSGNLAMIFACFNEGDKVIVERNCHRSIFNSIIMRKLKPVYIKNDFNYEMNAPLAIDEEYFLKLLDENIDAKGVIITYPNYYGVCCNLEFIAGEAKKRGMKVIVDSAHGAHFGLCEELPKSAVKLGCDMVVMSAHKTLPSLTQTAYLHLCSDEIEVDKLDFYVSSFLTTSPSYVFMASMDYARFYIEEKGYSEYKKLINICNKYAEKIDKIRGMHILNEADLNNKNQSIDKTRFVINVCKGYSGFKLYNYLKENFIQPEMCDSQNVILIFSPFNCEEEFKKLYEVLIKCNIEELEDKSFDLKELSIPSMEMAPGDVLNSKKEVMDIYEAEGEICADAVVPYPPGVPIIMPGEVISKEIIEEINYYIKNNALVMGVNEGKVNTVIRG</sequence>
<evidence type="ECO:0000259" key="7">
    <source>
        <dbReference type="Pfam" id="PF03711"/>
    </source>
</evidence>
<evidence type="ECO:0000256" key="3">
    <source>
        <dbReference type="ARBA" id="ARBA00022793"/>
    </source>
</evidence>
<comment type="similarity">
    <text evidence="2">Belongs to the Orn/Lys/Arg decarboxylase class-I family.</text>
</comment>
<dbReference type="Proteomes" id="UP001623592">
    <property type="component" value="Unassembled WGS sequence"/>
</dbReference>
<name>A0ABW8TKJ0_9CLOT</name>
<evidence type="ECO:0000256" key="4">
    <source>
        <dbReference type="ARBA" id="ARBA00022898"/>
    </source>
</evidence>
<keyword evidence="3" id="KW-0210">Decarboxylase</keyword>
<dbReference type="PANTHER" id="PTHR43277">
    <property type="entry name" value="ARGININE DECARBOXYLASE"/>
    <property type="match status" value="1"/>
</dbReference>
<dbReference type="PANTHER" id="PTHR43277:SF4">
    <property type="entry name" value="ARGININE DECARBOXYLASE"/>
    <property type="match status" value="1"/>
</dbReference>
<proteinExistence type="inferred from homology"/>
<evidence type="ECO:0000259" key="6">
    <source>
        <dbReference type="Pfam" id="PF01276"/>
    </source>
</evidence>
<protein>
    <submittedName>
        <fullName evidence="8">Aminotransferase class I/II-fold pyridoxal phosphate-dependent enzyme</fullName>
    </submittedName>
</protein>
<evidence type="ECO:0000256" key="1">
    <source>
        <dbReference type="ARBA" id="ARBA00001933"/>
    </source>
</evidence>
<feature type="domain" description="Orn/Lys/Arg decarboxylases family 1 pyridoxal-P attachment site" evidence="6">
    <location>
        <begin position="5"/>
        <end position="307"/>
    </location>
</feature>
<reference evidence="8 9" key="1">
    <citation type="submission" date="2024-11" db="EMBL/GenBank/DDBJ databases">
        <authorList>
            <person name="Heng Y.C."/>
            <person name="Lim A.C.H."/>
            <person name="Lee J.K.Y."/>
            <person name="Kittelmann S."/>
        </authorList>
    </citation>
    <scope>NUCLEOTIDE SEQUENCE [LARGE SCALE GENOMIC DNA]</scope>
    <source>
        <strain evidence="8 9">WILCCON 0114</strain>
    </source>
</reference>
<dbReference type="EMBL" id="JBJIAA010000023">
    <property type="protein sequence ID" value="MFL0252999.1"/>
    <property type="molecule type" value="Genomic_DNA"/>
</dbReference>
<evidence type="ECO:0000256" key="5">
    <source>
        <dbReference type="ARBA" id="ARBA00023239"/>
    </source>
</evidence>
<dbReference type="Gene3D" id="3.40.640.10">
    <property type="entry name" value="Type I PLP-dependent aspartate aminotransferase-like (Major domain)"/>
    <property type="match status" value="1"/>
</dbReference>
<accession>A0ABW8TKJ0</accession>
<keyword evidence="8" id="KW-0032">Aminotransferase</keyword>
<dbReference type="SUPFAM" id="SSF55904">
    <property type="entry name" value="Ornithine decarboxylase C-terminal domain"/>
    <property type="match status" value="1"/>
</dbReference>
<keyword evidence="9" id="KW-1185">Reference proteome</keyword>
<evidence type="ECO:0000313" key="9">
    <source>
        <dbReference type="Proteomes" id="UP001623592"/>
    </source>
</evidence>
<keyword evidence="8" id="KW-0808">Transferase</keyword>
<keyword evidence="4" id="KW-0663">Pyridoxal phosphate</keyword>
<dbReference type="InterPro" id="IPR015424">
    <property type="entry name" value="PyrdxlP-dep_Trfase"/>
</dbReference>
<dbReference type="InterPro" id="IPR036633">
    <property type="entry name" value="Prn/Lys/Arg_de-COase_C_sf"/>
</dbReference>
<evidence type="ECO:0000313" key="8">
    <source>
        <dbReference type="EMBL" id="MFL0252999.1"/>
    </source>
</evidence>
<gene>
    <name evidence="8" type="ORF">ACJDT4_21555</name>
</gene>
<keyword evidence="5" id="KW-0456">Lyase</keyword>
<dbReference type="InterPro" id="IPR000310">
    <property type="entry name" value="Orn/Lys/Arg_deCO2ase_major_dom"/>
</dbReference>
<dbReference type="Pfam" id="PF03711">
    <property type="entry name" value="OKR_DC_1_C"/>
    <property type="match status" value="1"/>
</dbReference>
<dbReference type="RefSeq" id="WP_406789660.1">
    <property type="nucleotide sequence ID" value="NZ_JBJIAA010000023.1"/>
</dbReference>
<dbReference type="Pfam" id="PF01276">
    <property type="entry name" value="OKR_DC_1"/>
    <property type="match status" value="1"/>
</dbReference>
<feature type="domain" description="Orn/Lys/Arg decarboxylase C-terminal" evidence="7">
    <location>
        <begin position="370"/>
        <end position="453"/>
    </location>
</feature>
<dbReference type="CDD" id="cd00615">
    <property type="entry name" value="Orn_deC_like"/>
    <property type="match status" value="1"/>
</dbReference>
<dbReference type="InterPro" id="IPR052357">
    <property type="entry name" value="Orn_Lys_Arg_decarboxylase-I"/>
</dbReference>
<comment type="cofactor">
    <cofactor evidence="1">
        <name>pyridoxal 5'-phosphate</name>
        <dbReference type="ChEBI" id="CHEBI:597326"/>
    </cofactor>
</comment>
<dbReference type="GO" id="GO:0008483">
    <property type="term" value="F:transaminase activity"/>
    <property type="evidence" value="ECO:0007669"/>
    <property type="project" value="UniProtKB-KW"/>
</dbReference>
<dbReference type="Gene3D" id="3.90.100.10">
    <property type="entry name" value="Orn/Lys/Arg decarboxylase, C-terminal domain"/>
    <property type="match status" value="1"/>
</dbReference>